<reference evidence="2" key="1">
    <citation type="submission" date="2013-03" db="EMBL/GenBank/DDBJ databases">
        <title>The Genome Sequence of Anopheles dirus WRAIR2.</title>
        <authorList>
            <consortium name="The Broad Institute Genomics Platform"/>
            <person name="Neafsey D.E."/>
            <person name="Walton C."/>
            <person name="Walker B."/>
            <person name="Young S.K."/>
            <person name="Zeng Q."/>
            <person name="Gargeya S."/>
            <person name="Fitzgerald M."/>
            <person name="Haas B."/>
            <person name="Abouelleil A."/>
            <person name="Allen A.W."/>
            <person name="Alvarado L."/>
            <person name="Arachchi H.M."/>
            <person name="Berlin A.M."/>
            <person name="Chapman S.B."/>
            <person name="Gainer-Dewar J."/>
            <person name="Goldberg J."/>
            <person name="Griggs A."/>
            <person name="Gujja S."/>
            <person name="Hansen M."/>
            <person name="Howarth C."/>
            <person name="Imamovic A."/>
            <person name="Ireland A."/>
            <person name="Larimer J."/>
            <person name="McCowan C."/>
            <person name="Murphy C."/>
            <person name="Pearson M."/>
            <person name="Poon T.W."/>
            <person name="Priest M."/>
            <person name="Roberts A."/>
            <person name="Saif S."/>
            <person name="Shea T."/>
            <person name="Sisk P."/>
            <person name="Sykes S."/>
            <person name="Wortman J."/>
            <person name="Nusbaum C."/>
            <person name="Birren B."/>
        </authorList>
    </citation>
    <scope>NUCLEOTIDE SEQUENCE [LARGE SCALE GENOMIC DNA]</scope>
    <source>
        <strain evidence="2">WRAIR2</strain>
    </source>
</reference>
<name>A0A182NYP4_9DIPT</name>
<dbReference type="Proteomes" id="UP000075884">
    <property type="component" value="Unassembled WGS sequence"/>
</dbReference>
<evidence type="ECO:0000313" key="1">
    <source>
        <dbReference type="EnsemblMetazoa" id="ADIR014938-PA"/>
    </source>
</evidence>
<keyword evidence="2" id="KW-1185">Reference proteome</keyword>
<evidence type="ECO:0000313" key="2">
    <source>
        <dbReference type="Proteomes" id="UP000075884"/>
    </source>
</evidence>
<reference evidence="1" key="2">
    <citation type="submission" date="2020-05" db="UniProtKB">
        <authorList>
            <consortium name="EnsemblMetazoa"/>
        </authorList>
    </citation>
    <scope>IDENTIFICATION</scope>
    <source>
        <strain evidence="1">WRAIR2</strain>
    </source>
</reference>
<accession>A0A182NYP4</accession>
<dbReference type="VEuPathDB" id="VectorBase:ADIR014938"/>
<sequence length="12" mass="1610">MWNWIHTNNHTR</sequence>
<dbReference type="EnsemblMetazoa" id="ADIR014938-RA">
    <property type="protein sequence ID" value="ADIR014938-PA"/>
    <property type="gene ID" value="ADIR014938"/>
</dbReference>
<organism evidence="1 2">
    <name type="scientific">Anopheles dirus</name>
    <dbReference type="NCBI Taxonomy" id="7168"/>
    <lineage>
        <taxon>Eukaryota</taxon>
        <taxon>Metazoa</taxon>
        <taxon>Ecdysozoa</taxon>
        <taxon>Arthropoda</taxon>
        <taxon>Hexapoda</taxon>
        <taxon>Insecta</taxon>
        <taxon>Pterygota</taxon>
        <taxon>Neoptera</taxon>
        <taxon>Endopterygota</taxon>
        <taxon>Diptera</taxon>
        <taxon>Nematocera</taxon>
        <taxon>Culicoidea</taxon>
        <taxon>Culicidae</taxon>
        <taxon>Anophelinae</taxon>
        <taxon>Anopheles</taxon>
    </lineage>
</organism>
<protein>
    <submittedName>
        <fullName evidence="1">Uncharacterized protein</fullName>
    </submittedName>
</protein>
<proteinExistence type="predicted"/>